<dbReference type="OrthoDB" id="4500971at2759"/>
<dbReference type="GO" id="GO:0005576">
    <property type="term" value="C:extracellular region"/>
    <property type="evidence" value="ECO:0007669"/>
    <property type="project" value="InterPro"/>
</dbReference>
<keyword evidence="3" id="KW-0732">Signal</keyword>
<name>A0A6A6WK90_9PEZI</name>
<reference evidence="4" key="1">
    <citation type="journal article" date="2020" name="Stud. Mycol.">
        <title>101 Dothideomycetes genomes: a test case for predicting lifestyles and emergence of pathogens.</title>
        <authorList>
            <person name="Haridas S."/>
            <person name="Albert R."/>
            <person name="Binder M."/>
            <person name="Bloem J."/>
            <person name="Labutti K."/>
            <person name="Salamov A."/>
            <person name="Andreopoulos B."/>
            <person name="Baker S."/>
            <person name="Barry K."/>
            <person name="Bills G."/>
            <person name="Bluhm B."/>
            <person name="Cannon C."/>
            <person name="Castanera R."/>
            <person name="Culley D."/>
            <person name="Daum C."/>
            <person name="Ezra D."/>
            <person name="Gonzalez J."/>
            <person name="Henrissat B."/>
            <person name="Kuo A."/>
            <person name="Liang C."/>
            <person name="Lipzen A."/>
            <person name="Lutzoni F."/>
            <person name="Magnuson J."/>
            <person name="Mondo S."/>
            <person name="Nolan M."/>
            <person name="Ohm R."/>
            <person name="Pangilinan J."/>
            <person name="Park H.-J."/>
            <person name="Ramirez L."/>
            <person name="Alfaro M."/>
            <person name="Sun H."/>
            <person name="Tritt A."/>
            <person name="Yoshinaga Y."/>
            <person name="Zwiers L.-H."/>
            <person name="Turgeon B."/>
            <person name="Goodwin S."/>
            <person name="Spatafora J."/>
            <person name="Crous P."/>
            <person name="Grigoriev I."/>
        </authorList>
    </citation>
    <scope>NUCLEOTIDE SEQUENCE</scope>
    <source>
        <strain evidence="4">CBS 121739</strain>
    </source>
</reference>
<feature type="signal peptide" evidence="3">
    <location>
        <begin position="1"/>
        <end position="19"/>
    </location>
</feature>
<dbReference type="InterPro" id="IPR036686">
    <property type="entry name" value="Class_II_Hydrophobin_sf"/>
</dbReference>
<evidence type="ECO:0000256" key="3">
    <source>
        <dbReference type="SAM" id="SignalP"/>
    </source>
</evidence>
<dbReference type="Gene3D" id="3.20.120.10">
    <property type="entry name" value="Hydrophobin"/>
    <property type="match status" value="1"/>
</dbReference>
<accession>A0A6A6WK90</accession>
<protein>
    <recommendedName>
        <fullName evidence="6">Hydrophobin</fullName>
    </recommendedName>
</protein>
<dbReference type="GeneID" id="54487310"/>
<feature type="chain" id="PRO_5025590015" description="Hydrophobin" evidence="3">
    <location>
        <begin position="20"/>
        <end position="99"/>
    </location>
</feature>
<evidence type="ECO:0000313" key="4">
    <source>
        <dbReference type="EMBL" id="KAF2762584.1"/>
    </source>
</evidence>
<dbReference type="Pfam" id="PF06766">
    <property type="entry name" value="Hydrophobin_2"/>
    <property type="match status" value="1"/>
</dbReference>
<keyword evidence="2" id="KW-1015">Disulfide bond</keyword>
<gene>
    <name evidence="4" type="ORF">EJ05DRAFT_495460</name>
</gene>
<evidence type="ECO:0000256" key="2">
    <source>
        <dbReference type="ARBA" id="ARBA00023157"/>
    </source>
</evidence>
<dbReference type="EMBL" id="ML996565">
    <property type="protein sequence ID" value="KAF2762584.1"/>
    <property type="molecule type" value="Genomic_DNA"/>
</dbReference>
<evidence type="ECO:0000313" key="5">
    <source>
        <dbReference type="Proteomes" id="UP000799437"/>
    </source>
</evidence>
<dbReference type="CDD" id="cd23508">
    <property type="entry name" value="hydrophobin_II"/>
    <property type="match status" value="1"/>
</dbReference>
<dbReference type="AlphaFoldDB" id="A0A6A6WK90"/>
<evidence type="ECO:0000256" key="1">
    <source>
        <dbReference type="ARBA" id="ARBA00009576"/>
    </source>
</evidence>
<comment type="similarity">
    <text evidence="1">Belongs to the cerato-ulmin hydrophobin family.</text>
</comment>
<dbReference type="PANTHER" id="PTHR42341">
    <property type="entry name" value="HYDROPHOBIN"/>
    <property type="match status" value="1"/>
</dbReference>
<dbReference type="RefSeq" id="XP_033605035.1">
    <property type="nucleotide sequence ID" value="XM_033746256.1"/>
</dbReference>
<keyword evidence="5" id="KW-1185">Reference proteome</keyword>
<organism evidence="4 5">
    <name type="scientific">Pseudovirgaria hyperparasitica</name>
    <dbReference type="NCBI Taxonomy" id="470096"/>
    <lineage>
        <taxon>Eukaryota</taxon>
        <taxon>Fungi</taxon>
        <taxon>Dikarya</taxon>
        <taxon>Ascomycota</taxon>
        <taxon>Pezizomycotina</taxon>
        <taxon>Dothideomycetes</taxon>
        <taxon>Dothideomycetes incertae sedis</taxon>
        <taxon>Acrospermales</taxon>
        <taxon>Acrospermaceae</taxon>
        <taxon>Pseudovirgaria</taxon>
    </lineage>
</organism>
<dbReference type="InterPro" id="IPR010636">
    <property type="entry name" value="Class_II_hydrophobin"/>
</dbReference>
<dbReference type="PANTHER" id="PTHR42341:SF1">
    <property type="entry name" value="HYDROPHOBIN"/>
    <property type="match status" value="1"/>
</dbReference>
<dbReference type="Proteomes" id="UP000799437">
    <property type="component" value="Unassembled WGS sequence"/>
</dbReference>
<proteinExistence type="inferred from homology"/>
<dbReference type="SUPFAM" id="SSF101751">
    <property type="entry name" value="Hydrophobin II, HfbII"/>
    <property type="match status" value="1"/>
</dbReference>
<sequence length="99" mass="9939">MYKSTFITLLAAIATSVTAAPTQNSPRQFDLCANLLDSSPLCCEASVGGVLNLTCDPPSSTPSSIEDFESICAASGTVAYCCAAPLLGDALSCSAPTAG</sequence>
<evidence type="ECO:0008006" key="6">
    <source>
        <dbReference type="Google" id="ProtNLM"/>
    </source>
</evidence>